<feature type="transmembrane region" description="Helical" evidence="8">
    <location>
        <begin position="216"/>
        <end position="238"/>
    </location>
</feature>
<dbReference type="InterPro" id="IPR020846">
    <property type="entry name" value="MFS_dom"/>
</dbReference>
<feature type="transmembrane region" description="Helical" evidence="8">
    <location>
        <begin position="368"/>
        <end position="389"/>
    </location>
</feature>
<dbReference type="FunFam" id="1.20.1250.20:FF:000218">
    <property type="entry name" value="facilitated trehalose transporter Tret1"/>
    <property type="match status" value="1"/>
</dbReference>
<dbReference type="InterPro" id="IPR050549">
    <property type="entry name" value="MFS_Trehalose_Transporter"/>
</dbReference>
<evidence type="ECO:0000256" key="8">
    <source>
        <dbReference type="SAM" id="Phobius"/>
    </source>
</evidence>
<feature type="transmembrane region" description="Helical" evidence="8">
    <location>
        <begin position="401"/>
        <end position="425"/>
    </location>
</feature>
<evidence type="ECO:0000259" key="9">
    <source>
        <dbReference type="PROSITE" id="PS50850"/>
    </source>
</evidence>
<organism evidence="10">
    <name type="scientific">Graphocephala atropunctata</name>
    <dbReference type="NCBI Taxonomy" id="36148"/>
    <lineage>
        <taxon>Eukaryota</taxon>
        <taxon>Metazoa</taxon>
        <taxon>Ecdysozoa</taxon>
        <taxon>Arthropoda</taxon>
        <taxon>Hexapoda</taxon>
        <taxon>Insecta</taxon>
        <taxon>Pterygota</taxon>
        <taxon>Neoptera</taxon>
        <taxon>Paraneoptera</taxon>
        <taxon>Hemiptera</taxon>
        <taxon>Auchenorrhyncha</taxon>
        <taxon>Membracoidea</taxon>
        <taxon>Cicadellidae</taxon>
        <taxon>Cicadellinae</taxon>
        <taxon>Cicadellini</taxon>
        <taxon>Graphocephala</taxon>
    </lineage>
</organism>
<protein>
    <recommendedName>
        <fullName evidence="9">Major facilitator superfamily (MFS) profile domain-containing protein</fullName>
    </recommendedName>
</protein>
<dbReference type="EMBL" id="GEBQ01007293">
    <property type="protein sequence ID" value="JAT32684.1"/>
    <property type="molecule type" value="Transcribed_RNA"/>
</dbReference>
<dbReference type="SUPFAM" id="SSF103473">
    <property type="entry name" value="MFS general substrate transporter"/>
    <property type="match status" value="1"/>
</dbReference>
<gene>
    <name evidence="10" type="ORF">g.5508</name>
</gene>
<comment type="subcellular location">
    <subcellularLocation>
        <location evidence="1">Cell membrane</location>
        <topology evidence="1">Multi-pass membrane protein</topology>
    </subcellularLocation>
</comment>
<dbReference type="InterPro" id="IPR003663">
    <property type="entry name" value="Sugar/inositol_transpt"/>
</dbReference>
<evidence type="ECO:0000256" key="5">
    <source>
        <dbReference type="ARBA" id="ARBA00022692"/>
    </source>
</evidence>
<keyword evidence="2" id="KW-0813">Transport</keyword>
<evidence type="ECO:0000313" key="10">
    <source>
        <dbReference type="EMBL" id="JAT32684.1"/>
    </source>
</evidence>
<feature type="domain" description="Major facilitator superfamily (MFS) profile" evidence="9">
    <location>
        <begin position="54"/>
        <end position="492"/>
    </location>
</feature>
<keyword evidence="6 8" id="KW-1133">Transmembrane helix</keyword>
<accession>A0A1B6MA13</accession>
<keyword evidence="3" id="KW-1003">Cell membrane</keyword>
<evidence type="ECO:0000256" key="1">
    <source>
        <dbReference type="ARBA" id="ARBA00004651"/>
    </source>
</evidence>
<dbReference type="GO" id="GO:0022857">
    <property type="term" value="F:transmembrane transporter activity"/>
    <property type="evidence" value="ECO:0007669"/>
    <property type="project" value="InterPro"/>
</dbReference>
<feature type="transmembrane region" description="Helical" evidence="8">
    <location>
        <begin position="437"/>
        <end position="458"/>
    </location>
</feature>
<evidence type="ECO:0000256" key="6">
    <source>
        <dbReference type="ARBA" id="ARBA00022989"/>
    </source>
</evidence>
<dbReference type="InterPro" id="IPR005829">
    <property type="entry name" value="Sugar_transporter_CS"/>
</dbReference>
<dbReference type="AlphaFoldDB" id="A0A1B6MA13"/>
<name>A0A1B6MA13_9HEMI</name>
<evidence type="ECO:0000256" key="3">
    <source>
        <dbReference type="ARBA" id="ARBA00022475"/>
    </source>
</evidence>
<sequence length="519" mass="56802">MDVRAEKVSAGLQEEEEEGVEVLLPLQNVRYDPGSKSKAGKMEEPEEKCSSDANLTHSRLNLYLSIFVVNLLYMCTGQCYVWTSPTLPYLLSKESFLPTTPAQGSVIASVFVFGGVLGALLTRPLADSLGRRWTLGLCQLSVLASWALLGLTADVNIIYIARLVQGLSTGINFSVGPLYTAEISDDTVRGALNSIPLFSRSCGYVFVYSFGPYVTYHQLIVIAAIGPVVGLLLTPLIAESPHYQVARGKRTKAIKTVQWLRGGMSYPAAEKEVDAIQEYYNQTATQKKSIKDLVATIGNIRALYLSAGLLGVQQLCGVTVILLYTEPIFQMTGTSISASMSAIMFGVTLMVSAIIVPPFVKRFGFIKPMILSSLGCAIFVGLLGVFFFLQSLKVDISTLNWLPVTSTVLYTVSYSIGIGTLPWAVMGEIFPANTKSLAAGILTSFNFLLGFLTAVLFVEVNEWLGVCWSFWMYAVFSLLAAPFTKYLLPDTQGLSLDQIQRLVNQPWNTKWSRKPDLVI</sequence>
<dbReference type="Gene3D" id="1.20.1250.20">
    <property type="entry name" value="MFS general substrate transporter like domains"/>
    <property type="match status" value="1"/>
</dbReference>
<dbReference type="GO" id="GO:0005886">
    <property type="term" value="C:plasma membrane"/>
    <property type="evidence" value="ECO:0007669"/>
    <property type="project" value="UniProtKB-SubCell"/>
</dbReference>
<evidence type="ECO:0000256" key="2">
    <source>
        <dbReference type="ARBA" id="ARBA00022448"/>
    </source>
</evidence>
<dbReference type="InterPro" id="IPR036259">
    <property type="entry name" value="MFS_trans_sf"/>
</dbReference>
<dbReference type="PRINTS" id="PR00171">
    <property type="entry name" value="SUGRTRNSPORT"/>
</dbReference>
<keyword evidence="5 8" id="KW-0812">Transmembrane</keyword>
<keyword evidence="7 8" id="KW-0472">Membrane</keyword>
<feature type="transmembrane region" description="Helical" evidence="8">
    <location>
        <begin position="470"/>
        <end position="488"/>
    </location>
</feature>
<keyword evidence="4" id="KW-0762">Sugar transport</keyword>
<dbReference type="PROSITE" id="PS50850">
    <property type="entry name" value="MFS"/>
    <property type="match status" value="1"/>
</dbReference>
<dbReference type="PANTHER" id="PTHR48021:SF47">
    <property type="entry name" value="GH17672P"/>
    <property type="match status" value="1"/>
</dbReference>
<dbReference type="PANTHER" id="PTHR48021">
    <property type="match status" value="1"/>
</dbReference>
<feature type="transmembrane region" description="Helical" evidence="8">
    <location>
        <begin position="60"/>
        <end position="83"/>
    </location>
</feature>
<reference evidence="10" key="1">
    <citation type="submission" date="2015-11" db="EMBL/GenBank/DDBJ databases">
        <title>De novo transcriptome assembly of four potential Pierce s Disease insect vectors from Arizona vineyards.</title>
        <authorList>
            <person name="Tassone E.E."/>
        </authorList>
    </citation>
    <scope>NUCLEOTIDE SEQUENCE</scope>
</reference>
<feature type="transmembrane region" description="Helical" evidence="8">
    <location>
        <begin position="336"/>
        <end position="356"/>
    </location>
</feature>
<dbReference type="Pfam" id="PF00083">
    <property type="entry name" value="Sugar_tr"/>
    <property type="match status" value="1"/>
</dbReference>
<feature type="transmembrane region" description="Helical" evidence="8">
    <location>
        <begin position="103"/>
        <end position="121"/>
    </location>
</feature>
<dbReference type="InterPro" id="IPR005828">
    <property type="entry name" value="MFS_sugar_transport-like"/>
</dbReference>
<dbReference type="PROSITE" id="PS00217">
    <property type="entry name" value="SUGAR_TRANSPORT_2"/>
    <property type="match status" value="1"/>
</dbReference>
<evidence type="ECO:0000256" key="4">
    <source>
        <dbReference type="ARBA" id="ARBA00022597"/>
    </source>
</evidence>
<evidence type="ECO:0000256" key="7">
    <source>
        <dbReference type="ARBA" id="ARBA00023136"/>
    </source>
</evidence>
<proteinExistence type="predicted"/>